<dbReference type="PANTHER" id="PTHR47197">
    <property type="entry name" value="PROTEIN NIRF"/>
    <property type="match status" value="1"/>
</dbReference>
<dbReference type="SUPFAM" id="SSF51004">
    <property type="entry name" value="C-terminal (heme d1) domain of cytochrome cd1-nitrite reductase"/>
    <property type="match status" value="1"/>
</dbReference>
<dbReference type="Pfam" id="PF07676">
    <property type="entry name" value="PD40"/>
    <property type="match status" value="1"/>
</dbReference>
<evidence type="ECO:0000256" key="1">
    <source>
        <dbReference type="SAM" id="SignalP"/>
    </source>
</evidence>
<sequence>MFRFQSTKNFILAVAALASTVTSVSLPSCQEAAPKQNTLHDVQTATLDVPGTPWGIGYAAQADRAFVTLTGLSTNGSVQFGNGSLSVLDTSLFPPTLLHQIPLPQAFQPAGKGGVAVAGIAQLAISPNGRRIFVAADQGAIILDAPLAIANSPKAIIGTLNGTTSSNSPGAQAVQVTLPPDSKYVIISQEHGNGSAANISLMTPGNLNVFKLHHTGQSTGSPLGSLNLGYNVAGTAISPDGRHLYVTSERYTAAGIRLSTSIPCSELVPGFFSVIDLHELERNPAQARHLDVPAGYAPVRVRLSHHGKVIWVLSRESNALLAYDAAKIHSCLSSSSDARNNASDALIATVQVGNAPVDFIFVRNETRIVTADSDRFNYTGSSTGLTVVDVEMALEGNTNGSRSVLGRVPTYEFPRAMALSPDGQTMLVTQYDSGKIQAVDVRTLP</sequence>
<dbReference type="Gene3D" id="2.130.10.10">
    <property type="entry name" value="YVTN repeat-like/Quinoprotein amine dehydrogenase"/>
    <property type="match status" value="2"/>
</dbReference>
<name>A0AAN7VX34_9PEZI</name>
<feature type="signal peptide" evidence="1">
    <location>
        <begin position="1"/>
        <end position="23"/>
    </location>
</feature>
<dbReference type="PANTHER" id="PTHR47197:SF3">
    <property type="entry name" value="DIHYDRO-HEME D1 DEHYDROGENASE"/>
    <property type="match status" value="1"/>
</dbReference>
<dbReference type="EMBL" id="JAVRQU010000014">
    <property type="protein sequence ID" value="KAK5695216.1"/>
    <property type="molecule type" value="Genomic_DNA"/>
</dbReference>
<dbReference type="InterPro" id="IPR011048">
    <property type="entry name" value="Haem_d1_sf"/>
</dbReference>
<dbReference type="InterPro" id="IPR011659">
    <property type="entry name" value="WD40"/>
</dbReference>
<dbReference type="Proteomes" id="UP001310594">
    <property type="component" value="Unassembled WGS sequence"/>
</dbReference>
<gene>
    <name evidence="2" type="ORF">LTR97_008722</name>
</gene>
<feature type="chain" id="PRO_5042906828" description="3-carboxymuconate cyclase" evidence="1">
    <location>
        <begin position="24"/>
        <end position="445"/>
    </location>
</feature>
<organism evidence="2 3">
    <name type="scientific">Elasticomyces elasticus</name>
    <dbReference type="NCBI Taxonomy" id="574655"/>
    <lineage>
        <taxon>Eukaryota</taxon>
        <taxon>Fungi</taxon>
        <taxon>Dikarya</taxon>
        <taxon>Ascomycota</taxon>
        <taxon>Pezizomycotina</taxon>
        <taxon>Dothideomycetes</taxon>
        <taxon>Dothideomycetidae</taxon>
        <taxon>Mycosphaerellales</taxon>
        <taxon>Teratosphaeriaceae</taxon>
        <taxon>Elasticomyces</taxon>
    </lineage>
</organism>
<evidence type="ECO:0000313" key="3">
    <source>
        <dbReference type="Proteomes" id="UP001310594"/>
    </source>
</evidence>
<accession>A0AAN7VX34</accession>
<dbReference type="AlphaFoldDB" id="A0AAN7VX34"/>
<evidence type="ECO:0008006" key="4">
    <source>
        <dbReference type="Google" id="ProtNLM"/>
    </source>
</evidence>
<reference evidence="2" key="1">
    <citation type="submission" date="2023-08" db="EMBL/GenBank/DDBJ databases">
        <title>Black Yeasts Isolated from many extreme environments.</title>
        <authorList>
            <person name="Coleine C."/>
            <person name="Stajich J.E."/>
            <person name="Selbmann L."/>
        </authorList>
    </citation>
    <scope>NUCLEOTIDE SEQUENCE</scope>
    <source>
        <strain evidence="2">CCFEE 5810</strain>
    </source>
</reference>
<comment type="caution">
    <text evidence="2">The sequence shown here is derived from an EMBL/GenBank/DDBJ whole genome shotgun (WGS) entry which is preliminary data.</text>
</comment>
<proteinExistence type="predicted"/>
<evidence type="ECO:0000313" key="2">
    <source>
        <dbReference type="EMBL" id="KAK5695216.1"/>
    </source>
</evidence>
<keyword evidence="1" id="KW-0732">Signal</keyword>
<protein>
    <recommendedName>
        <fullName evidence="4">3-carboxymuconate cyclase</fullName>
    </recommendedName>
</protein>
<dbReference type="InterPro" id="IPR015943">
    <property type="entry name" value="WD40/YVTN_repeat-like_dom_sf"/>
</dbReference>
<dbReference type="InterPro" id="IPR051200">
    <property type="entry name" value="Host-pathogen_enzymatic-act"/>
</dbReference>